<evidence type="ECO:0000313" key="3">
    <source>
        <dbReference type="Proteomes" id="UP000735302"/>
    </source>
</evidence>
<feature type="region of interest" description="Disordered" evidence="1">
    <location>
        <begin position="13"/>
        <end position="56"/>
    </location>
</feature>
<sequence length="153" mass="17182">MWVSKTIPVKEKTKKVKGMHDDLPTKEEGKIGVDNKDVQNGLLGHDNSDSELGERKECSVGKEDVFTGACTEYGANKEVSAPLPEPWQDLLPTAQCFGQMMAEDKIKEKFNVFKGPENCPSLVVRQTNKDIWNMIKRSNKKLDAKFSAVQRLI</sequence>
<keyword evidence="3" id="KW-1185">Reference proteome</keyword>
<evidence type="ECO:0000256" key="1">
    <source>
        <dbReference type="SAM" id="MobiDB-lite"/>
    </source>
</evidence>
<comment type="caution">
    <text evidence="2">The sequence shown here is derived from an EMBL/GenBank/DDBJ whole genome shotgun (WGS) entry which is preliminary data.</text>
</comment>
<organism evidence="2 3">
    <name type="scientific">Plakobranchus ocellatus</name>
    <dbReference type="NCBI Taxonomy" id="259542"/>
    <lineage>
        <taxon>Eukaryota</taxon>
        <taxon>Metazoa</taxon>
        <taxon>Spiralia</taxon>
        <taxon>Lophotrochozoa</taxon>
        <taxon>Mollusca</taxon>
        <taxon>Gastropoda</taxon>
        <taxon>Heterobranchia</taxon>
        <taxon>Euthyneura</taxon>
        <taxon>Panpulmonata</taxon>
        <taxon>Sacoglossa</taxon>
        <taxon>Placobranchoidea</taxon>
        <taxon>Plakobranchidae</taxon>
        <taxon>Plakobranchus</taxon>
    </lineage>
</organism>
<proteinExistence type="predicted"/>
<evidence type="ECO:0000313" key="2">
    <source>
        <dbReference type="EMBL" id="GFO42854.1"/>
    </source>
</evidence>
<accession>A0AAV4DFG6</accession>
<feature type="compositionally biased region" description="Basic and acidic residues" evidence="1">
    <location>
        <begin position="46"/>
        <end position="56"/>
    </location>
</feature>
<dbReference type="EMBL" id="BLXT01007821">
    <property type="protein sequence ID" value="GFO42854.1"/>
    <property type="molecule type" value="Genomic_DNA"/>
</dbReference>
<dbReference type="Proteomes" id="UP000735302">
    <property type="component" value="Unassembled WGS sequence"/>
</dbReference>
<protein>
    <submittedName>
        <fullName evidence="2">Uncharacterized protein</fullName>
    </submittedName>
</protein>
<gene>
    <name evidence="2" type="ORF">PoB_006935900</name>
</gene>
<reference evidence="2 3" key="1">
    <citation type="journal article" date="2021" name="Elife">
        <title>Chloroplast acquisition without the gene transfer in kleptoplastic sea slugs, Plakobranchus ocellatus.</title>
        <authorList>
            <person name="Maeda T."/>
            <person name="Takahashi S."/>
            <person name="Yoshida T."/>
            <person name="Shimamura S."/>
            <person name="Takaki Y."/>
            <person name="Nagai Y."/>
            <person name="Toyoda A."/>
            <person name="Suzuki Y."/>
            <person name="Arimoto A."/>
            <person name="Ishii H."/>
            <person name="Satoh N."/>
            <person name="Nishiyama T."/>
            <person name="Hasebe M."/>
            <person name="Maruyama T."/>
            <person name="Minagawa J."/>
            <person name="Obokata J."/>
            <person name="Shigenobu S."/>
        </authorList>
    </citation>
    <scope>NUCLEOTIDE SEQUENCE [LARGE SCALE GENOMIC DNA]</scope>
</reference>
<dbReference type="AlphaFoldDB" id="A0AAV4DFG6"/>
<name>A0AAV4DFG6_9GAST</name>
<feature type="compositionally biased region" description="Basic and acidic residues" evidence="1">
    <location>
        <begin position="18"/>
        <end position="37"/>
    </location>
</feature>